<name>G9XQJ2_DESHA</name>
<reference evidence="1 2" key="1">
    <citation type="submission" date="2011-08" db="EMBL/GenBank/DDBJ databases">
        <authorList>
            <person name="Weinstock G."/>
            <person name="Sodergren E."/>
            <person name="Clifton S."/>
            <person name="Fulton L."/>
            <person name="Fulton B."/>
            <person name="Courtney L."/>
            <person name="Fronick C."/>
            <person name="Harrison M."/>
            <person name="Strong C."/>
            <person name="Farmer C."/>
            <person name="Delahaunty K."/>
            <person name="Markovic C."/>
            <person name="Hall O."/>
            <person name="Minx P."/>
            <person name="Tomlinson C."/>
            <person name="Mitreva M."/>
            <person name="Hou S."/>
            <person name="Chen J."/>
            <person name="Wollam A."/>
            <person name="Pepin K.H."/>
            <person name="Johnson M."/>
            <person name="Bhonagiri V."/>
            <person name="Zhang X."/>
            <person name="Suruliraj S."/>
            <person name="Warren W."/>
            <person name="Chinwalla A."/>
            <person name="Mardis E.R."/>
            <person name="Wilson R.K."/>
        </authorList>
    </citation>
    <scope>NUCLEOTIDE SEQUENCE [LARGE SCALE GENOMIC DNA]</scope>
    <source>
        <strain evidence="1 2">DP7</strain>
    </source>
</reference>
<dbReference type="HOGENOM" id="CLU_2394942_0_0_9"/>
<comment type="caution">
    <text evidence="1">The sequence shown here is derived from an EMBL/GenBank/DDBJ whole genome shotgun (WGS) entry which is preliminary data.</text>
</comment>
<dbReference type="Proteomes" id="UP000004416">
    <property type="component" value="Unassembled WGS sequence"/>
</dbReference>
<gene>
    <name evidence="1" type="ORF">HMPREF0322_03240</name>
</gene>
<sequence>MEVFFKCLQTKFYPVKIVAQNLSSLPQSKNSTQKKALQMSLAAALPAVLPEKLKIVTVVDILPAHNGKCSPLLVHPAEKKRQFLFNLRVTNLSIAVIATPHVSAATGNL</sequence>
<proteinExistence type="predicted"/>
<protein>
    <submittedName>
        <fullName evidence="1">Uncharacterized protein</fullName>
    </submittedName>
</protein>
<dbReference type="EMBL" id="AFZX01000086">
    <property type="protein sequence ID" value="EHL06152.1"/>
    <property type="molecule type" value="Genomic_DNA"/>
</dbReference>
<evidence type="ECO:0000313" key="1">
    <source>
        <dbReference type="EMBL" id="EHL06152.1"/>
    </source>
</evidence>
<evidence type="ECO:0000313" key="2">
    <source>
        <dbReference type="Proteomes" id="UP000004416"/>
    </source>
</evidence>
<accession>G9XQJ2</accession>
<organism evidence="1 2">
    <name type="scientific">Desulfitobacterium hafniense DP7</name>
    <dbReference type="NCBI Taxonomy" id="537010"/>
    <lineage>
        <taxon>Bacteria</taxon>
        <taxon>Bacillati</taxon>
        <taxon>Bacillota</taxon>
        <taxon>Clostridia</taxon>
        <taxon>Eubacteriales</taxon>
        <taxon>Desulfitobacteriaceae</taxon>
        <taxon>Desulfitobacterium</taxon>
    </lineage>
</organism>
<dbReference type="AlphaFoldDB" id="G9XQJ2"/>